<feature type="compositionally biased region" description="Polar residues" evidence="1">
    <location>
        <begin position="419"/>
        <end position="435"/>
    </location>
</feature>
<accession>A0ABQ7GIJ7</accession>
<feature type="compositionally biased region" description="Basic and acidic residues" evidence="1">
    <location>
        <begin position="51"/>
        <end position="63"/>
    </location>
</feature>
<reference evidence="2" key="1">
    <citation type="submission" date="2017-08" db="EMBL/GenBank/DDBJ databases">
        <authorList>
            <person name="Polle J.E."/>
            <person name="Barry K."/>
            <person name="Cushman J."/>
            <person name="Schmutz J."/>
            <person name="Tran D."/>
            <person name="Hathwaick L.T."/>
            <person name="Yim W.C."/>
            <person name="Jenkins J."/>
            <person name="Mckie-Krisberg Z.M."/>
            <person name="Prochnik S."/>
            <person name="Lindquist E."/>
            <person name="Dockter R.B."/>
            <person name="Adam C."/>
            <person name="Molina H."/>
            <person name="Bunkerborg J."/>
            <person name="Jin E."/>
            <person name="Buchheim M."/>
            <person name="Magnuson J."/>
        </authorList>
    </citation>
    <scope>NUCLEOTIDE SEQUENCE</scope>
    <source>
        <strain evidence="2">CCAP 19/18</strain>
    </source>
</reference>
<organism evidence="2 3">
    <name type="scientific">Dunaliella salina</name>
    <name type="common">Green alga</name>
    <name type="synonym">Protococcus salinus</name>
    <dbReference type="NCBI Taxonomy" id="3046"/>
    <lineage>
        <taxon>Eukaryota</taxon>
        <taxon>Viridiplantae</taxon>
        <taxon>Chlorophyta</taxon>
        <taxon>core chlorophytes</taxon>
        <taxon>Chlorophyceae</taxon>
        <taxon>CS clade</taxon>
        <taxon>Chlamydomonadales</taxon>
        <taxon>Dunaliellaceae</taxon>
        <taxon>Dunaliella</taxon>
    </lineage>
</organism>
<comment type="caution">
    <text evidence="2">The sequence shown here is derived from an EMBL/GenBank/DDBJ whole genome shotgun (WGS) entry which is preliminary data.</text>
</comment>
<feature type="compositionally biased region" description="Basic and acidic residues" evidence="1">
    <location>
        <begin position="306"/>
        <end position="323"/>
    </location>
</feature>
<proteinExistence type="predicted"/>
<feature type="region of interest" description="Disordered" evidence="1">
    <location>
        <begin position="149"/>
        <end position="435"/>
    </location>
</feature>
<dbReference type="EMBL" id="MU069759">
    <property type="protein sequence ID" value="KAF5834404.1"/>
    <property type="molecule type" value="Genomic_DNA"/>
</dbReference>
<feature type="compositionally biased region" description="Low complexity" evidence="1">
    <location>
        <begin position="64"/>
        <end position="78"/>
    </location>
</feature>
<evidence type="ECO:0000256" key="1">
    <source>
        <dbReference type="SAM" id="MobiDB-lite"/>
    </source>
</evidence>
<sequence length="435" mass="46323">MLSGLREAFVPTSQAVRHQHPQPAGGAAGAGTPTGEDHTQRTPGTVFGDDVAQRDPKTFERHVTGPPTAAGTAPTKHAPVLKSHMATAGDEPTSRTPERMFYEELQAKIRGSPEAAGIPRRGVDELGGYVETLRMQAKERAQQNVSWLYPFSKDAGDPRPAEQAAKSYNDYRADKAREAEELAVREAEQEEKRSAAKQAEGKQQEPEEKQEETGPVQEHEQEGLLRRLGHMFVGKKHEEGGAPPTEEHAVEAGTHREAEEAKEERGAREEHKAPASGVVEEGAAGPMGKGGVITQVLRWSKGVGLESHKPESSSRAAPEKEAQTSELGQQEAGGTGIKQQERPSHPSAAPEDVETAEPAGPEEVQAVKSAASKDKTDDVPASPEGGQAQPIDASKDRETKGPTGPEGGRASRGGFGAYSFSQEIDNVEAGSTFSA</sequence>
<evidence type="ECO:0000313" key="2">
    <source>
        <dbReference type="EMBL" id="KAF5834404.1"/>
    </source>
</evidence>
<feature type="compositionally biased region" description="Gly residues" evidence="1">
    <location>
        <begin position="404"/>
        <end position="416"/>
    </location>
</feature>
<dbReference type="Proteomes" id="UP000815325">
    <property type="component" value="Unassembled WGS sequence"/>
</dbReference>
<keyword evidence="3" id="KW-1185">Reference proteome</keyword>
<feature type="compositionally biased region" description="Basic and acidic residues" evidence="1">
    <location>
        <begin position="169"/>
        <end position="207"/>
    </location>
</feature>
<protein>
    <submittedName>
        <fullName evidence="2">Uncharacterized protein</fullName>
    </submittedName>
</protein>
<gene>
    <name evidence="2" type="ORF">DUNSADRAFT_8959</name>
</gene>
<feature type="compositionally biased region" description="Basic and acidic residues" evidence="1">
    <location>
        <begin position="235"/>
        <end position="273"/>
    </location>
</feature>
<name>A0ABQ7GIJ7_DUNSA</name>
<evidence type="ECO:0000313" key="3">
    <source>
        <dbReference type="Proteomes" id="UP000815325"/>
    </source>
</evidence>
<feature type="region of interest" description="Disordered" evidence="1">
    <location>
        <begin position="1"/>
        <end position="97"/>
    </location>
</feature>